<evidence type="ECO:0000313" key="2">
    <source>
        <dbReference type="Proteomes" id="UP001583186"/>
    </source>
</evidence>
<keyword evidence="2" id="KW-1185">Reference proteome</keyword>
<protein>
    <submittedName>
        <fullName evidence="1">Uncharacterized protein</fullName>
    </submittedName>
</protein>
<proteinExistence type="predicted"/>
<reference evidence="1 2" key="1">
    <citation type="journal article" date="2024" name="IMA Fungus">
        <title>IMA Genome - F19 : A genome assembly and annotation guide to empower mycologists, including annotated draft genome sequences of Ceratocystis pirilliformis, Diaporthe australafricana, Fusarium ophioides, Paecilomyces lecythidis, and Sporothrix stenoceras.</title>
        <authorList>
            <person name="Aylward J."/>
            <person name="Wilson A.M."/>
            <person name="Visagie C.M."/>
            <person name="Spraker J."/>
            <person name="Barnes I."/>
            <person name="Buitendag C."/>
            <person name="Ceriani C."/>
            <person name="Del Mar Angel L."/>
            <person name="du Plessis D."/>
            <person name="Fuchs T."/>
            <person name="Gasser K."/>
            <person name="Kramer D."/>
            <person name="Li W."/>
            <person name="Munsamy K."/>
            <person name="Piso A."/>
            <person name="Price J.L."/>
            <person name="Sonnekus B."/>
            <person name="Thomas C."/>
            <person name="van der Nest A."/>
            <person name="van Dijk A."/>
            <person name="van Heerden A."/>
            <person name="van Vuuren N."/>
            <person name="Yilmaz N."/>
            <person name="Duong T.A."/>
            <person name="van der Merwe N.A."/>
            <person name="Wingfield M.J."/>
            <person name="Wingfield B.D."/>
        </authorList>
    </citation>
    <scope>NUCLEOTIDE SEQUENCE [LARGE SCALE GENOMIC DNA]</scope>
    <source>
        <strain evidence="1 2">CMW 5346</strain>
    </source>
</reference>
<dbReference type="EMBL" id="JAWCUI010000053">
    <property type="protein sequence ID" value="KAL1891412.1"/>
    <property type="molecule type" value="Genomic_DNA"/>
</dbReference>
<evidence type="ECO:0000313" key="1">
    <source>
        <dbReference type="EMBL" id="KAL1891412.1"/>
    </source>
</evidence>
<name>A0ABR3YU44_9PEZI</name>
<organism evidence="1 2">
    <name type="scientific">Sporothrix stenoceras</name>
    <dbReference type="NCBI Taxonomy" id="5173"/>
    <lineage>
        <taxon>Eukaryota</taxon>
        <taxon>Fungi</taxon>
        <taxon>Dikarya</taxon>
        <taxon>Ascomycota</taxon>
        <taxon>Pezizomycotina</taxon>
        <taxon>Sordariomycetes</taxon>
        <taxon>Sordariomycetidae</taxon>
        <taxon>Ophiostomatales</taxon>
        <taxon>Ophiostomataceae</taxon>
        <taxon>Sporothrix</taxon>
    </lineage>
</organism>
<sequence>MASTAVPSPALVGRRILGEIEESSLEDVLQRIRAETVARAKANARTLAATGDATQHAGTAYSGAVKASSPVKNSTAAAPPLRLPIFPIPALQQLVTRHFRSTRAPELVVSGQRPLALVYLLVATLVAAPRRQTVVVVDAEARFKVRQMLGVQPMASSDEAEAEVLASPVTEDDLQHVHVFRVDSRWRVPLAELVAAAEQREVPVVEESQATLLRLAPPTTTIRSVMAWALHSLQDPTAGSEFIVKNKIRSKLTKSGRISCWNFYRI</sequence>
<accession>A0ABR3YU44</accession>
<comment type="caution">
    <text evidence="1">The sequence shown here is derived from an EMBL/GenBank/DDBJ whole genome shotgun (WGS) entry which is preliminary data.</text>
</comment>
<gene>
    <name evidence="1" type="ORF">Sste5346_007675</name>
</gene>
<dbReference type="Proteomes" id="UP001583186">
    <property type="component" value="Unassembled WGS sequence"/>
</dbReference>